<dbReference type="Proteomes" id="UP000188268">
    <property type="component" value="Unassembled WGS sequence"/>
</dbReference>
<name>A0A1R3J4A8_COCAP</name>
<dbReference type="Gramene" id="OMO89640">
    <property type="protein sequence ID" value="OMO89640"/>
    <property type="gene ID" value="CCACVL1_07725"/>
</dbReference>
<organism evidence="2 3">
    <name type="scientific">Corchorus capsularis</name>
    <name type="common">Jute</name>
    <dbReference type="NCBI Taxonomy" id="210143"/>
    <lineage>
        <taxon>Eukaryota</taxon>
        <taxon>Viridiplantae</taxon>
        <taxon>Streptophyta</taxon>
        <taxon>Embryophyta</taxon>
        <taxon>Tracheophyta</taxon>
        <taxon>Spermatophyta</taxon>
        <taxon>Magnoliopsida</taxon>
        <taxon>eudicotyledons</taxon>
        <taxon>Gunneridae</taxon>
        <taxon>Pentapetalae</taxon>
        <taxon>rosids</taxon>
        <taxon>malvids</taxon>
        <taxon>Malvales</taxon>
        <taxon>Malvaceae</taxon>
        <taxon>Grewioideae</taxon>
        <taxon>Apeibeae</taxon>
        <taxon>Corchorus</taxon>
    </lineage>
</organism>
<gene>
    <name evidence="2" type="ORF">CCACVL1_07725</name>
</gene>
<feature type="compositionally biased region" description="Low complexity" evidence="1">
    <location>
        <begin position="14"/>
        <end position="24"/>
    </location>
</feature>
<feature type="region of interest" description="Disordered" evidence="1">
    <location>
        <begin position="14"/>
        <end position="42"/>
    </location>
</feature>
<evidence type="ECO:0000313" key="2">
    <source>
        <dbReference type="EMBL" id="OMO89640.1"/>
    </source>
</evidence>
<comment type="caution">
    <text evidence="2">The sequence shown here is derived from an EMBL/GenBank/DDBJ whole genome shotgun (WGS) entry which is preliminary data.</text>
</comment>
<protein>
    <submittedName>
        <fullName evidence="2">Uncharacterized protein</fullName>
    </submittedName>
</protein>
<dbReference type="AlphaFoldDB" id="A0A1R3J4A8"/>
<proteinExistence type="predicted"/>
<dbReference type="EMBL" id="AWWV01008632">
    <property type="protein sequence ID" value="OMO89640.1"/>
    <property type="molecule type" value="Genomic_DNA"/>
</dbReference>
<evidence type="ECO:0000313" key="3">
    <source>
        <dbReference type="Proteomes" id="UP000188268"/>
    </source>
</evidence>
<reference evidence="2 3" key="1">
    <citation type="submission" date="2013-09" db="EMBL/GenBank/DDBJ databases">
        <title>Corchorus capsularis genome sequencing.</title>
        <authorList>
            <person name="Alam M."/>
            <person name="Haque M.S."/>
            <person name="Islam M.S."/>
            <person name="Emdad E.M."/>
            <person name="Islam M.M."/>
            <person name="Ahmed B."/>
            <person name="Halim A."/>
            <person name="Hossen Q.M.M."/>
            <person name="Hossain M.Z."/>
            <person name="Ahmed R."/>
            <person name="Khan M.M."/>
            <person name="Islam R."/>
            <person name="Rashid M.M."/>
            <person name="Khan S.A."/>
            <person name="Rahman M.S."/>
            <person name="Alam M."/>
        </authorList>
    </citation>
    <scope>NUCLEOTIDE SEQUENCE [LARGE SCALE GENOMIC DNA]</scope>
    <source>
        <strain evidence="3">cv. CVL-1</strain>
        <tissue evidence="2">Whole seedling</tissue>
    </source>
</reference>
<accession>A0A1R3J4A8</accession>
<evidence type="ECO:0000256" key="1">
    <source>
        <dbReference type="SAM" id="MobiDB-lite"/>
    </source>
</evidence>
<sequence>MFKAREGIFVVSGAGPATSTRATPPTTPRRELGLTPTYTCKA</sequence>
<keyword evidence="3" id="KW-1185">Reference proteome</keyword>